<evidence type="ECO:0000313" key="1">
    <source>
        <dbReference type="EMBL" id="KCW89460.1"/>
    </source>
</evidence>
<gene>
    <name evidence="1" type="ORF">EUGRSUZ_A01756</name>
</gene>
<dbReference type="EMBL" id="KK198753">
    <property type="protein sequence ID" value="KCW89460.1"/>
    <property type="molecule type" value="Genomic_DNA"/>
</dbReference>
<organism evidence="1">
    <name type="scientific">Eucalyptus grandis</name>
    <name type="common">Flooded gum</name>
    <dbReference type="NCBI Taxonomy" id="71139"/>
    <lineage>
        <taxon>Eukaryota</taxon>
        <taxon>Viridiplantae</taxon>
        <taxon>Streptophyta</taxon>
        <taxon>Embryophyta</taxon>
        <taxon>Tracheophyta</taxon>
        <taxon>Spermatophyta</taxon>
        <taxon>Magnoliopsida</taxon>
        <taxon>eudicotyledons</taxon>
        <taxon>Gunneridae</taxon>
        <taxon>Pentapetalae</taxon>
        <taxon>rosids</taxon>
        <taxon>malvids</taxon>
        <taxon>Myrtales</taxon>
        <taxon>Myrtaceae</taxon>
        <taxon>Myrtoideae</taxon>
        <taxon>Eucalypteae</taxon>
        <taxon>Eucalyptus</taxon>
    </lineage>
</organism>
<proteinExistence type="predicted"/>
<dbReference type="InParanoid" id="A0A059DGY4"/>
<sequence>MESFPQVKIKHDWEHRQDFGHSRNEEDTFDRSLVTQWRTKTEHPVIRTLENRTSDVDYDATPFIALP</sequence>
<dbReference type="Gramene" id="KCW89460">
    <property type="protein sequence ID" value="KCW89460"/>
    <property type="gene ID" value="EUGRSUZ_A01756"/>
</dbReference>
<protein>
    <submittedName>
        <fullName evidence="1">Uncharacterized protein</fullName>
    </submittedName>
</protein>
<dbReference type="AlphaFoldDB" id="A0A059DGY4"/>
<reference evidence="1" key="1">
    <citation type="submission" date="2013-07" db="EMBL/GenBank/DDBJ databases">
        <title>The genome of Eucalyptus grandis.</title>
        <authorList>
            <person name="Schmutz J."/>
            <person name="Hayes R."/>
            <person name="Myburg A."/>
            <person name="Tuskan G."/>
            <person name="Grattapaglia D."/>
            <person name="Rokhsar D.S."/>
        </authorList>
    </citation>
    <scope>NUCLEOTIDE SEQUENCE</scope>
    <source>
        <tissue evidence="1">Leaf extractions</tissue>
    </source>
</reference>
<name>A0A059DGY4_EUCGR</name>
<accession>A0A059DGY4</accession>